<keyword evidence="1" id="KW-0732">Signal</keyword>
<evidence type="ECO:0000313" key="3">
    <source>
        <dbReference type="EMBL" id="SFE52145.1"/>
    </source>
</evidence>
<dbReference type="Proteomes" id="UP000199513">
    <property type="component" value="Unassembled WGS sequence"/>
</dbReference>
<dbReference type="Pfam" id="PF07715">
    <property type="entry name" value="Plug"/>
    <property type="match status" value="1"/>
</dbReference>
<evidence type="ECO:0000259" key="2">
    <source>
        <dbReference type="Pfam" id="PF07715"/>
    </source>
</evidence>
<evidence type="ECO:0000313" key="4">
    <source>
        <dbReference type="Proteomes" id="UP000199513"/>
    </source>
</evidence>
<dbReference type="EMBL" id="FONY01000002">
    <property type="protein sequence ID" value="SFE52145.1"/>
    <property type="molecule type" value="Genomic_DNA"/>
</dbReference>
<proteinExistence type="predicted"/>
<organism evidence="3 4">
    <name type="scientific">Thermoflexibacter ruber</name>
    <dbReference type="NCBI Taxonomy" id="1003"/>
    <lineage>
        <taxon>Bacteria</taxon>
        <taxon>Pseudomonadati</taxon>
        <taxon>Bacteroidota</taxon>
        <taxon>Cytophagia</taxon>
        <taxon>Cytophagales</taxon>
        <taxon>Thermoflexibacteraceae</taxon>
        <taxon>Thermoflexibacter</taxon>
    </lineage>
</organism>
<evidence type="ECO:0000256" key="1">
    <source>
        <dbReference type="SAM" id="SignalP"/>
    </source>
</evidence>
<gene>
    <name evidence="3" type="ORF">SAMN04488541_1002166</name>
</gene>
<dbReference type="InterPro" id="IPR012910">
    <property type="entry name" value="Plug_dom"/>
</dbReference>
<dbReference type="Gene3D" id="2.60.40.1120">
    <property type="entry name" value="Carboxypeptidase-like, regulatory domain"/>
    <property type="match status" value="1"/>
</dbReference>
<dbReference type="RefSeq" id="WP_091539058.1">
    <property type="nucleotide sequence ID" value="NZ_FONY01000002.1"/>
</dbReference>
<protein>
    <submittedName>
        <fullName evidence="3">Outer membrane receptor proteins, mostly Fe transport</fullName>
    </submittedName>
</protein>
<dbReference type="STRING" id="1003.SAMN04488541_1002166"/>
<sequence length="784" mass="89975">MKSLFSLVLVLLFFSKLSLAQTISGRITNNLGQAVPLVNIALQGKNIGTTSDSLGYYQFDVPQGSYTLVFTHISYLSVNKKITLKNGENLKIDVILNVRTQTLKEVEVKESQDKARVEAGTIDLNPNALKNIPSPFGDFNQAISTVGLGISGNSELSSAYNVRGGNFEENLVYVNNIEIYRPFLVRAGQQEGLSFINPEMVKSVEFSSGGWQAKYGDKLSSVLSISYKKPKEFHASFAAGLLGGSGHIEGSTKNQKFSYLIGVRQKLGRYLFNTLPTRGEYFPNFTDVQSFFNIDIGKKAELSVLLSYARNRYLTIPQTRRTDFGTFNQSLRLTVDFRGQEAMNYDTWQIGTNLAYYLSEKFITRILFSGMKTLEREFINTEGGYRLCDVNTDLNSPDFNTCLFIRGFGSLYNYGRNFLDAHIFAAESRNEYRPNNKRKIEFGIRFSNENIEDRINQYNFIDSADYVTITERLNTEVSLNSSRLTAYVQQAHWIGERQTLTYGVRLNYWSLNNQWLISPRIQYAVKPNWKKDILFSTSLGLYQQPPFYRELRNFEGQLNKDLKAQTSIHAILGMDWNFKKWNRPFKFISELYYKHLTNVIPYDMDNMRLRYYAQNNAVAYAVGADFRISGEFVEGTESWFNLGLLSTKEKVEGDERGFIRRPTDQRVTLTIFFEDHLPNNPTVRVNMRLMYGSGLPFGVPERPEYRAVFNGAEYNRVDIGFSKIFNLKDKKYLESVWLGLDILNLFGIDNKISYLWIPDYLGNQYAVPNGLSQRFFSLRVVLRK</sequence>
<keyword evidence="3" id="KW-0675">Receptor</keyword>
<keyword evidence="4" id="KW-1185">Reference proteome</keyword>
<feature type="chain" id="PRO_5011795896" evidence="1">
    <location>
        <begin position="21"/>
        <end position="784"/>
    </location>
</feature>
<dbReference type="OrthoDB" id="1108759at2"/>
<dbReference type="SUPFAM" id="SSF49464">
    <property type="entry name" value="Carboxypeptidase regulatory domain-like"/>
    <property type="match status" value="1"/>
</dbReference>
<dbReference type="InterPro" id="IPR008969">
    <property type="entry name" value="CarboxyPept-like_regulatory"/>
</dbReference>
<name>A0A1I2B7L7_9BACT</name>
<dbReference type="Gene3D" id="2.170.130.10">
    <property type="entry name" value="TonB-dependent receptor, plug domain"/>
    <property type="match status" value="1"/>
</dbReference>
<dbReference type="Pfam" id="PF13715">
    <property type="entry name" value="CarbopepD_reg_2"/>
    <property type="match status" value="1"/>
</dbReference>
<dbReference type="InterPro" id="IPR037066">
    <property type="entry name" value="Plug_dom_sf"/>
</dbReference>
<feature type="signal peptide" evidence="1">
    <location>
        <begin position="1"/>
        <end position="20"/>
    </location>
</feature>
<feature type="domain" description="TonB-dependent receptor plug" evidence="2">
    <location>
        <begin position="146"/>
        <end position="217"/>
    </location>
</feature>
<reference evidence="3 4" key="1">
    <citation type="submission" date="2016-10" db="EMBL/GenBank/DDBJ databases">
        <authorList>
            <person name="de Groot N.N."/>
        </authorList>
    </citation>
    <scope>NUCLEOTIDE SEQUENCE [LARGE SCALE GENOMIC DNA]</scope>
    <source>
        <strain>GEY</strain>
        <strain evidence="4">DSM 9560</strain>
    </source>
</reference>
<accession>A0A1I2B7L7</accession>
<dbReference type="AlphaFoldDB" id="A0A1I2B7L7"/>
<dbReference type="SUPFAM" id="SSF56935">
    <property type="entry name" value="Porins"/>
    <property type="match status" value="1"/>
</dbReference>